<dbReference type="EMBL" id="JBHTJW010000002">
    <property type="protein sequence ID" value="MFD0928819.1"/>
    <property type="molecule type" value="Genomic_DNA"/>
</dbReference>
<evidence type="ECO:0000256" key="6">
    <source>
        <dbReference type="HAMAP-Rule" id="MF_00564"/>
    </source>
</evidence>
<evidence type="ECO:0000256" key="5">
    <source>
        <dbReference type="ARBA" id="ARBA00022884"/>
    </source>
</evidence>
<dbReference type="InterPro" id="IPR027408">
    <property type="entry name" value="PNPase/RNase_PH_dom_sf"/>
</dbReference>
<dbReference type="InterPro" id="IPR050080">
    <property type="entry name" value="RNase_PH"/>
</dbReference>
<dbReference type="HAMAP" id="MF_00564">
    <property type="entry name" value="RNase_PH"/>
    <property type="match status" value="1"/>
</dbReference>
<dbReference type="Pfam" id="PF01138">
    <property type="entry name" value="RNase_PH"/>
    <property type="match status" value="1"/>
</dbReference>
<dbReference type="InterPro" id="IPR020568">
    <property type="entry name" value="Ribosomal_Su5_D2-typ_SF"/>
</dbReference>
<keyword evidence="6 9" id="KW-0808">Transferase</keyword>
<keyword evidence="6 9" id="KW-0548">Nucleotidyltransferase</keyword>
<evidence type="ECO:0000313" key="9">
    <source>
        <dbReference type="EMBL" id="MFD0928819.1"/>
    </source>
</evidence>
<dbReference type="SUPFAM" id="SSF54211">
    <property type="entry name" value="Ribosomal protein S5 domain 2-like"/>
    <property type="match status" value="1"/>
</dbReference>
<evidence type="ECO:0000256" key="3">
    <source>
        <dbReference type="ARBA" id="ARBA00022555"/>
    </source>
</evidence>
<keyword evidence="2 6" id="KW-0698">rRNA processing</keyword>
<keyword evidence="3 6" id="KW-0820">tRNA-binding</keyword>
<protein>
    <recommendedName>
        <fullName evidence="6">Ribonuclease PH</fullName>
        <shortName evidence="6">RNase PH</shortName>
        <ecNumber evidence="6">2.7.7.56</ecNumber>
    </recommendedName>
    <alternativeName>
        <fullName evidence="6">tRNA nucleotidyltransferase</fullName>
    </alternativeName>
</protein>
<dbReference type="RefSeq" id="WP_379073966.1">
    <property type="nucleotide sequence ID" value="NZ_JBHTJW010000002.1"/>
</dbReference>
<keyword evidence="5" id="KW-0694">RNA-binding</keyword>
<dbReference type="CDD" id="cd11362">
    <property type="entry name" value="RNase_PH_bact"/>
    <property type="match status" value="1"/>
</dbReference>
<dbReference type="InterPro" id="IPR036345">
    <property type="entry name" value="ExoRNase_PH_dom2_sf"/>
</dbReference>
<dbReference type="Pfam" id="PF03725">
    <property type="entry name" value="RNase_PH_C"/>
    <property type="match status" value="1"/>
</dbReference>
<dbReference type="InterPro" id="IPR001247">
    <property type="entry name" value="ExoRNase_PH_dom1"/>
</dbReference>
<comment type="caution">
    <text evidence="9">The sequence shown here is derived from an EMBL/GenBank/DDBJ whole genome shotgun (WGS) entry which is preliminary data.</text>
</comment>
<dbReference type="EC" id="2.7.7.56" evidence="6"/>
<comment type="catalytic activity">
    <reaction evidence="6">
        <text>tRNA(n+1) + phosphate = tRNA(n) + a ribonucleoside 5'-diphosphate</text>
        <dbReference type="Rhea" id="RHEA:10628"/>
        <dbReference type="Rhea" id="RHEA-COMP:17343"/>
        <dbReference type="Rhea" id="RHEA-COMP:17344"/>
        <dbReference type="ChEBI" id="CHEBI:43474"/>
        <dbReference type="ChEBI" id="CHEBI:57930"/>
        <dbReference type="ChEBI" id="CHEBI:173114"/>
        <dbReference type="EC" id="2.7.7.56"/>
    </reaction>
</comment>
<dbReference type="InterPro" id="IPR018336">
    <property type="entry name" value="RNase_PH_CS"/>
</dbReference>
<dbReference type="PANTHER" id="PTHR11953">
    <property type="entry name" value="EXOSOME COMPLEX COMPONENT"/>
    <property type="match status" value="1"/>
</dbReference>
<evidence type="ECO:0000256" key="4">
    <source>
        <dbReference type="ARBA" id="ARBA00022694"/>
    </source>
</evidence>
<keyword evidence="10" id="KW-1185">Reference proteome</keyword>
<feature type="domain" description="Exoribonuclease phosphorolytic" evidence="8">
    <location>
        <begin position="159"/>
        <end position="225"/>
    </location>
</feature>
<evidence type="ECO:0000256" key="2">
    <source>
        <dbReference type="ARBA" id="ARBA00022552"/>
    </source>
</evidence>
<evidence type="ECO:0000259" key="8">
    <source>
        <dbReference type="Pfam" id="PF03725"/>
    </source>
</evidence>
<accession>A0ABW3GF22</accession>
<dbReference type="NCBIfam" id="TIGR01966">
    <property type="entry name" value="RNasePH"/>
    <property type="match status" value="1"/>
</dbReference>
<feature type="binding site" evidence="6">
    <location>
        <begin position="125"/>
        <end position="127"/>
    </location>
    <ligand>
        <name>phosphate</name>
        <dbReference type="ChEBI" id="CHEBI:43474"/>
        <note>substrate</note>
    </ligand>
</feature>
<evidence type="ECO:0000259" key="7">
    <source>
        <dbReference type="Pfam" id="PF01138"/>
    </source>
</evidence>
<gene>
    <name evidence="6 9" type="primary">rph</name>
    <name evidence="9" type="ORF">ACFQ1T_03395</name>
</gene>
<dbReference type="InterPro" id="IPR002381">
    <property type="entry name" value="RNase_PH_bac-type"/>
</dbReference>
<comment type="similarity">
    <text evidence="1 6">Belongs to the RNase PH family.</text>
</comment>
<dbReference type="PANTHER" id="PTHR11953:SF0">
    <property type="entry name" value="EXOSOME COMPLEX COMPONENT RRP41"/>
    <property type="match status" value="1"/>
</dbReference>
<dbReference type="Gene3D" id="3.30.230.70">
    <property type="entry name" value="GHMP Kinase, N-terminal domain"/>
    <property type="match status" value="1"/>
</dbReference>
<dbReference type="InterPro" id="IPR015847">
    <property type="entry name" value="ExoRNase_PH_dom2"/>
</dbReference>
<dbReference type="Proteomes" id="UP001597106">
    <property type="component" value="Unassembled WGS sequence"/>
</dbReference>
<reference evidence="10" key="1">
    <citation type="journal article" date="2019" name="Int. J. Syst. Evol. Microbiol.">
        <title>The Global Catalogue of Microorganisms (GCM) 10K type strain sequencing project: providing services to taxonomists for standard genome sequencing and annotation.</title>
        <authorList>
            <consortium name="The Broad Institute Genomics Platform"/>
            <consortium name="The Broad Institute Genome Sequencing Center for Infectious Disease"/>
            <person name="Wu L."/>
            <person name="Ma J."/>
        </authorList>
    </citation>
    <scope>NUCLEOTIDE SEQUENCE [LARGE SCALE GENOMIC DNA]</scope>
    <source>
        <strain evidence="10">CCUG 59685</strain>
    </source>
</reference>
<dbReference type="PROSITE" id="PS01277">
    <property type="entry name" value="RIBONUCLEASE_PH"/>
    <property type="match status" value="1"/>
</dbReference>
<name>A0ABW3GF22_9PROT</name>
<evidence type="ECO:0000256" key="1">
    <source>
        <dbReference type="ARBA" id="ARBA00006678"/>
    </source>
</evidence>
<comment type="subunit">
    <text evidence="6">Homohexameric ring arranged as a trimer of dimers.</text>
</comment>
<dbReference type="GO" id="GO:0009022">
    <property type="term" value="F:tRNA nucleotidyltransferase activity"/>
    <property type="evidence" value="ECO:0007669"/>
    <property type="project" value="UniProtKB-EC"/>
</dbReference>
<organism evidence="9 10">
    <name type="scientific">Methylophilus glucosoxydans</name>
    <dbReference type="NCBI Taxonomy" id="752553"/>
    <lineage>
        <taxon>Bacteria</taxon>
        <taxon>Pseudomonadati</taxon>
        <taxon>Pseudomonadota</taxon>
        <taxon>Betaproteobacteria</taxon>
        <taxon>Nitrosomonadales</taxon>
        <taxon>Methylophilaceae</taxon>
        <taxon>Methylophilus</taxon>
    </lineage>
</organism>
<feature type="binding site" evidence="6">
    <location>
        <position position="87"/>
    </location>
    <ligand>
        <name>phosphate</name>
        <dbReference type="ChEBI" id="CHEBI:43474"/>
        <note>substrate</note>
    </ligand>
</feature>
<dbReference type="SUPFAM" id="SSF55666">
    <property type="entry name" value="Ribonuclease PH domain 2-like"/>
    <property type="match status" value="1"/>
</dbReference>
<evidence type="ECO:0000313" key="10">
    <source>
        <dbReference type="Proteomes" id="UP001597106"/>
    </source>
</evidence>
<keyword evidence="4 6" id="KW-0819">tRNA processing</keyword>
<comment type="function">
    <text evidence="6">Phosphorolytic 3'-5' exoribonuclease that plays an important role in tRNA 3'-end maturation. Removes nucleotide residues following the 3'-CCA terminus of tRNAs; can also add nucleotides to the ends of RNA molecules by using nucleoside diphosphates as substrates, but this may not be physiologically important. Probably plays a role in initiation of 16S rRNA degradation (leading to ribosome degradation) during starvation.</text>
</comment>
<sequence>MTRPSQRANDQLRAIEIIRHYTKHAEGSVLVKFGDTQVICTASVEEKVPGFLKGKGQGWVTAEYGMLPRSTGSRMDREAARGKQTGRTQEIQRLIGRSLRAIIDLEKLGERTIHFDCDVIQADGGTRTASITGAYVAMVDAVSTLLQKGLLTETPVKDSVAAISVGVYQGTPVLDLDYIEDSDCDTDMNVVMTGNGGFVEIQGTAEGEPFARETMNQMLDLAAKGISEIAVIQQTALAA</sequence>
<feature type="domain" description="Exoribonuclease phosphorolytic" evidence="7">
    <location>
        <begin position="11"/>
        <end position="141"/>
    </location>
</feature>
<proteinExistence type="inferred from homology"/>